<feature type="region of interest" description="Disordered" evidence="1">
    <location>
        <begin position="811"/>
        <end position="830"/>
    </location>
</feature>
<sequence>MTVKAPTLRQQELTAQFYAWEILGRGWLHANEPVELEPPFTPFFGYRYASPVIEDDGVHHTLFSSIASLFQQKKQPTVSEQAFESPEISYELFQFEETSLLVSYTVLLPKLYKTSSADTIQLLTMLSYITRPISFEIHADQQAITILFTCRQEDAPYLEAQLRTYYGTYSFKKTMADYDFLHPKNAPCAAIDFGLQQEYMRPMNQYKGQEQDSFLGILSLCEHIPTGTKLIFQVLFNGLVNHWPQSMLRSVMDGKGGAFFEDAPEMLPLTKEKLQHPLIACTIRAAVFAPTYQQVQQTLDALCFAVGTQSQSTGNRLVPLTDEQYTQVQRITDIAFRQTHRSGMLLNIMELAQFLHIPTYTPAITKLYSRERKTVAVPSLMQGHQFTVGINKHQGEETEVSISTEQRLKHTHIIGATGTGKSTLIASMCVQDIEAGAGITLFDPHGDLIEELMSRIPEHRMKDVVIIDPSDIEFPVGINILEAHSDLEKEILSSDVVASFRKLSTSWGDQMNAVFGNAILAFLESKNGGSLHDLRRFLVEKEFRATVLTTISDPAIHYYWQKEYPLLKTNSIGPILTRLDTFLRPRLLRNIVIQKKGIDFSDVLHSQKILLVKLSQGLIGVENSYLLGSLILSKLHQAAFARQQHNSVRHPFFIYIDEFQNFITPSIKEMLTGVRKYNVGLVLSHQDLQQAQKEDGELFHSILSNVSTRIVFRTGDQDAKKLVEGFNSFEVGDFLNLGKGEAIVRVEQPQYDCSLDTLPLEEKSNEEKEQKREAVRALSRKQYAKNREDVEQVLQDTLIIDTDVRLEAPTKEKFKVQQQPKKETTRTAEPQQQIIVPTAISPVETKEKEQLSTHRYLQTLIKKMAETKGYTATIEAAIPDGGGQVDVLLAREGKRIAVEISVTTDMRWEMHNIEKCCKSGYEQIVSVSGDQKQLEKIKSQCEDGITDFVNYPVLFLTPDALFTLLDQQPLTVPQPQEQIMKGYRVNVSYDAISQEEVQRKRSAIAKVVMDSLRKKKK</sequence>
<comment type="caution">
    <text evidence="3">The sequence shown here is derived from an EMBL/GenBank/DDBJ whole genome shotgun (WGS) entry which is preliminary data.</text>
</comment>
<dbReference type="GO" id="GO:0005524">
    <property type="term" value="F:ATP binding"/>
    <property type="evidence" value="ECO:0007669"/>
    <property type="project" value="UniProtKB-KW"/>
</dbReference>
<proteinExistence type="predicted"/>
<evidence type="ECO:0000313" key="3">
    <source>
        <dbReference type="EMBL" id="RXK58574.1"/>
    </source>
</evidence>
<feature type="domain" description="Type IV secretion system coupling protein TraD DNA-binding" evidence="2">
    <location>
        <begin position="399"/>
        <end position="723"/>
    </location>
</feature>
<dbReference type="Proteomes" id="UP000290204">
    <property type="component" value="Unassembled WGS sequence"/>
</dbReference>
<dbReference type="RefSeq" id="WP_129132377.1">
    <property type="nucleotide sequence ID" value="NZ_SDHW01000006.1"/>
</dbReference>
<protein>
    <submittedName>
        <fullName evidence="3">ATP-binding protein</fullName>
    </submittedName>
</protein>
<dbReference type="OrthoDB" id="9806951at2"/>
<reference evidence="3 4" key="1">
    <citation type="submission" date="2019-01" db="EMBL/GenBank/DDBJ databases">
        <title>Lacibacter sp. strain TTM-7.</title>
        <authorList>
            <person name="Chen W.-M."/>
        </authorList>
    </citation>
    <scope>NUCLEOTIDE SEQUENCE [LARGE SCALE GENOMIC DNA]</scope>
    <source>
        <strain evidence="3 4">TTM-7</strain>
    </source>
</reference>
<dbReference type="SUPFAM" id="SSF52540">
    <property type="entry name" value="P-loop containing nucleoside triphosphate hydrolases"/>
    <property type="match status" value="1"/>
</dbReference>
<dbReference type="Gene3D" id="3.40.50.300">
    <property type="entry name" value="P-loop containing nucleotide triphosphate hydrolases"/>
    <property type="match status" value="2"/>
</dbReference>
<organism evidence="3 4">
    <name type="scientific">Lacibacter luteus</name>
    <dbReference type="NCBI Taxonomy" id="2508719"/>
    <lineage>
        <taxon>Bacteria</taxon>
        <taxon>Pseudomonadati</taxon>
        <taxon>Bacteroidota</taxon>
        <taxon>Chitinophagia</taxon>
        <taxon>Chitinophagales</taxon>
        <taxon>Chitinophagaceae</taxon>
        <taxon>Lacibacter</taxon>
    </lineage>
</organism>
<dbReference type="EMBL" id="SDHW01000006">
    <property type="protein sequence ID" value="RXK58574.1"/>
    <property type="molecule type" value="Genomic_DNA"/>
</dbReference>
<dbReference type="InterPro" id="IPR051162">
    <property type="entry name" value="T4SS_component"/>
</dbReference>
<evidence type="ECO:0000313" key="4">
    <source>
        <dbReference type="Proteomes" id="UP000290204"/>
    </source>
</evidence>
<keyword evidence="4" id="KW-1185">Reference proteome</keyword>
<dbReference type="InterPro" id="IPR027417">
    <property type="entry name" value="P-loop_NTPase"/>
</dbReference>
<dbReference type="CDD" id="cd01127">
    <property type="entry name" value="TrwB_TraG_TraD_VirD4"/>
    <property type="match status" value="1"/>
</dbReference>
<evidence type="ECO:0000256" key="1">
    <source>
        <dbReference type="SAM" id="MobiDB-lite"/>
    </source>
</evidence>
<gene>
    <name evidence="3" type="ORF">ESA94_18250</name>
</gene>
<evidence type="ECO:0000259" key="2">
    <source>
        <dbReference type="Pfam" id="PF10412"/>
    </source>
</evidence>
<accession>A0A4Q1CF89</accession>
<feature type="compositionally biased region" description="Basic and acidic residues" evidence="1">
    <location>
        <begin position="811"/>
        <end position="826"/>
    </location>
</feature>
<dbReference type="InterPro" id="IPR019476">
    <property type="entry name" value="T4SS_TraD_DNA-bd"/>
</dbReference>
<dbReference type="AlphaFoldDB" id="A0A4Q1CF89"/>
<dbReference type="PANTHER" id="PTHR30121">
    <property type="entry name" value="UNCHARACTERIZED PROTEIN YJGR-RELATED"/>
    <property type="match status" value="1"/>
</dbReference>
<name>A0A4Q1CF89_9BACT</name>
<dbReference type="Pfam" id="PF10412">
    <property type="entry name" value="TrwB_AAD_bind"/>
    <property type="match status" value="1"/>
</dbReference>
<dbReference type="PANTHER" id="PTHR30121:SF6">
    <property type="entry name" value="SLR6007 PROTEIN"/>
    <property type="match status" value="1"/>
</dbReference>
<keyword evidence="3" id="KW-0067">ATP-binding</keyword>
<keyword evidence="3" id="KW-0547">Nucleotide-binding</keyword>